<evidence type="ECO:0000259" key="10">
    <source>
        <dbReference type="PROSITE" id="PS50109"/>
    </source>
</evidence>
<organism evidence="11 12">
    <name type="scientific">Autumnicola musiva</name>
    <dbReference type="NCBI Taxonomy" id="3075589"/>
    <lineage>
        <taxon>Bacteria</taxon>
        <taxon>Pseudomonadati</taxon>
        <taxon>Bacteroidota</taxon>
        <taxon>Flavobacteriia</taxon>
        <taxon>Flavobacteriales</taxon>
        <taxon>Flavobacteriaceae</taxon>
        <taxon>Autumnicola</taxon>
    </lineage>
</organism>
<keyword evidence="6" id="KW-0418">Kinase</keyword>
<gene>
    <name evidence="11" type="ORF">RM539_10430</name>
</gene>
<dbReference type="EMBL" id="JAVRHK010000006">
    <property type="protein sequence ID" value="MDT0676997.1"/>
    <property type="molecule type" value="Genomic_DNA"/>
</dbReference>
<dbReference type="Proteomes" id="UP001262582">
    <property type="component" value="Unassembled WGS sequence"/>
</dbReference>
<name>A0ABU3D637_9FLAO</name>
<evidence type="ECO:0000256" key="3">
    <source>
        <dbReference type="ARBA" id="ARBA00022553"/>
    </source>
</evidence>
<dbReference type="InterPro" id="IPR003594">
    <property type="entry name" value="HATPase_dom"/>
</dbReference>
<comment type="catalytic activity">
    <reaction evidence="1">
        <text>ATP + protein L-histidine = ADP + protein N-phospho-L-histidine.</text>
        <dbReference type="EC" id="2.7.13.3"/>
    </reaction>
</comment>
<dbReference type="InterPro" id="IPR036890">
    <property type="entry name" value="HATPase_C_sf"/>
</dbReference>
<dbReference type="InterPro" id="IPR005467">
    <property type="entry name" value="His_kinase_dom"/>
</dbReference>
<keyword evidence="7 11" id="KW-0067">ATP-binding</keyword>
<keyword evidence="3" id="KW-0597">Phosphoprotein</keyword>
<dbReference type="SMART" id="SM00387">
    <property type="entry name" value="HATPase_c"/>
    <property type="match status" value="1"/>
</dbReference>
<accession>A0ABU3D637</accession>
<dbReference type="Pfam" id="PF13589">
    <property type="entry name" value="HATPase_c_3"/>
    <property type="match status" value="1"/>
</dbReference>
<evidence type="ECO:0000313" key="11">
    <source>
        <dbReference type="EMBL" id="MDT0676997.1"/>
    </source>
</evidence>
<evidence type="ECO:0000256" key="5">
    <source>
        <dbReference type="ARBA" id="ARBA00022741"/>
    </source>
</evidence>
<dbReference type="PROSITE" id="PS50109">
    <property type="entry name" value="HIS_KIN"/>
    <property type="match status" value="1"/>
</dbReference>
<evidence type="ECO:0000256" key="1">
    <source>
        <dbReference type="ARBA" id="ARBA00000085"/>
    </source>
</evidence>
<dbReference type="CDD" id="cd00075">
    <property type="entry name" value="HATPase"/>
    <property type="match status" value="1"/>
</dbReference>
<dbReference type="SUPFAM" id="SSF55874">
    <property type="entry name" value="ATPase domain of HSP90 chaperone/DNA topoisomerase II/histidine kinase"/>
    <property type="match status" value="2"/>
</dbReference>
<dbReference type="PANTHER" id="PTHR43065">
    <property type="entry name" value="SENSOR HISTIDINE KINASE"/>
    <property type="match status" value="1"/>
</dbReference>
<evidence type="ECO:0000313" key="12">
    <source>
        <dbReference type="Proteomes" id="UP001262582"/>
    </source>
</evidence>
<dbReference type="EC" id="2.7.13.3" evidence="2"/>
<dbReference type="GO" id="GO:0005524">
    <property type="term" value="F:ATP binding"/>
    <property type="evidence" value="ECO:0007669"/>
    <property type="project" value="UniProtKB-KW"/>
</dbReference>
<feature type="domain" description="Histidine kinase" evidence="10">
    <location>
        <begin position="544"/>
        <end position="770"/>
    </location>
</feature>
<keyword evidence="5" id="KW-0547">Nucleotide-binding</keyword>
<dbReference type="RefSeq" id="WP_311503341.1">
    <property type="nucleotide sequence ID" value="NZ_JAVRHK010000006.1"/>
</dbReference>
<evidence type="ECO:0000256" key="8">
    <source>
        <dbReference type="ARBA" id="ARBA00023012"/>
    </source>
</evidence>
<protein>
    <recommendedName>
        <fullName evidence="2">histidine kinase</fullName>
        <ecNumber evidence="2">2.7.13.3</ecNumber>
    </recommendedName>
</protein>
<evidence type="ECO:0000256" key="6">
    <source>
        <dbReference type="ARBA" id="ARBA00022777"/>
    </source>
</evidence>
<evidence type="ECO:0000256" key="9">
    <source>
        <dbReference type="SAM" id="MobiDB-lite"/>
    </source>
</evidence>
<evidence type="ECO:0000256" key="4">
    <source>
        <dbReference type="ARBA" id="ARBA00022679"/>
    </source>
</evidence>
<keyword evidence="8" id="KW-0902">Two-component regulatory system</keyword>
<evidence type="ECO:0000256" key="7">
    <source>
        <dbReference type="ARBA" id="ARBA00022840"/>
    </source>
</evidence>
<feature type="region of interest" description="Disordered" evidence="9">
    <location>
        <begin position="486"/>
        <end position="516"/>
    </location>
</feature>
<dbReference type="Pfam" id="PF02518">
    <property type="entry name" value="HATPase_c"/>
    <property type="match status" value="1"/>
</dbReference>
<comment type="caution">
    <text evidence="11">The sequence shown here is derived from an EMBL/GenBank/DDBJ whole genome shotgun (WGS) entry which is preliminary data.</text>
</comment>
<proteinExistence type="predicted"/>
<evidence type="ECO:0000256" key="2">
    <source>
        <dbReference type="ARBA" id="ARBA00012438"/>
    </source>
</evidence>
<keyword evidence="12" id="KW-1185">Reference proteome</keyword>
<reference evidence="11 12" key="1">
    <citation type="submission" date="2023-09" db="EMBL/GenBank/DDBJ databases">
        <authorList>
            <person name="Rey-Velasco X."/>
        </authorList>
    </citation>
    <scope>NUCLEOTIDE SEQUENCE [LARGE SCALE GENOMIC DNA]</scope>
    <source>
        <strain evidence="11 12">F117</strain>
    </source>
</reference>
<feature type="compositionally biased region" description="Basic and acidic residues" evidence="9">
    <location>
        <begin position="500"/>
        <end position="516"/>
    </location>
</feature>
<dbReference type="InterPro" id="IPR004358">
    <property type="entry name" value="Sig_transdc_His_kin-like_C"/>
</dbReference>
<keyword evidence="4" id="KW-0808">Transferase</keyword>
<dbReference type="PRINTS" id="PR00344">
    <property type="entry name" value="BCTRLSENSOR"/>
</dbReference>
<dbReference type="Gene3D" id="3.30.565.10">
    <property type="entry name" value="Histidine kinase-like ATPase, C-terminal domain"/>
    <property type="match status" value="2"/>
</dbReference>
<dbReference type="PANTHER" id="PTHR43065:SF10">
    <property type="entry name" value="PEROXIDE STRESS-ACTIVATED HISTIDINE KINASE MAK3"/>
    <property type="match status" value="1"/>
</dbReference>
<sequence length="775" mass="88859">MMDTQTQIFSLKRKLNEELEKENSDNSVVLSLSHELAKLDNQNVRFSVDAGIINRLGLELVGRHETAVSELVKNAYDADALEVNLIFENAWKEGGKLTIEDNGLGMTREQLINGFMRLSSADKIHNPISGRYARYRAGKKGIGRFSTQRLGTKLTVITQTLESQEAISITIAWNDFESDKELLLISNQIKTISKIKDEGTTLIIEGLRDTWTDAMIKRAYRYTSNLLQPFPLSDKRKKSETDRVDPGFKSKYFRKYEEGHLEPIIDDNEAFFQHALAEVEGFVLDDGQGCWSLKSDKLGFTEEIFFIGKDRNKDKSKFEFIRDIHFKCYYFIYESSLLPTQTLSFIKSVANETGGIRLYRNGFRVLPYGEKGNDWIGLDESTRRRAIIAPHQNNSFFGFVEINDNTGHLFEETASREGLIENEAFQELSDFIYRSITSAVLKVAELRNRKGTAGQRDWEKREKKPAEQEVDEAIFELETLIENEEGLEDQKAKSNGTSDSKSHFKEKIGKLKASREKEKEEKKGLIEEMNMLRILAGLGLVIGEFVHEIDRFLPAFDTDIRYLKRAVADLTEALARTERLDENLKSFSTYTAYFYEAISRNVLRDLDSIELRDVVYEFEDVVQEDIKASNYIFYKPIFEDYDLWTVPMHKSEWASILFNFYINAKKAIKRAESKGQIKIRCGRERGYVFLEFSDDGDGIPVENRDKVFNAFFTTTSAAGRNEPEGESLRGIGLGLKIVKDIVESYGGEILVANPEEGFNTTMRIEIPEKKEDKDE</sequence>